<sequence length="184" mass="20320">MKKLLTHCLVGFLVYFLFIGVLNAAAFMKIKGVEGESTDTSHQGEIDVLAWRWGAHRSVELKSGRGDSPKIGKTIGSMEINFAKLVDTTTPVLMQACANGEHIDEAVLTVRKAGEEPVEYYVITMKKVMVTSVATSSADETQPLMEEIVLNFREVDVHYLPQKEDGSVGEPIEYQWSISKSGKP</sequence>
<evidence type="ECO:0000313" key="2">
    <source>
        <dbReference type="Proteomes" id="UP001157186"/>
    </source>
</evidence>
<dbReference type="PANTHER" id="PTHR36152">
    <property type="entry name" value="CYTOPLASMIC PROTEIN-RELATED"/>
    <property type="match status" value="1"/>
</dbReference>
<dbReference type="InterPro" id="IPR036624">
    <property type="entry name" value="Hcp1-lik_sf"/>
</dbReference>
<dbReference type="Proteomes" id="UP001157186">
    <property type="component" value="Unassembled WGS sequence"/>
</dbReference>
<organism evidence="1 2">
    <name type="scientific">Thalassotalea insulae</name>
    <dbReference type="NCBI Taxonomy" id="2056778"/>
    <lineage>
        <taxon>Bacteria</taxon>
        <taxon>Pseudomonadati</taxon>
        <taxon>Pseudomonadota</taxon>
        <taxon>Gammaproteobacteria</taxon>
        <taxon>Alteromonadales</taxon>
        <taxon>Colwelliaceae</taxon>
        <taxon>Thalassotalea</taxon>
    </lineage>
</organism>
<proteinExistence type="predicted"/>
<keyword evidence="2" id="KW-1185">Reference proteome</keyword>
<dbReference type="InterPro" id="IPR053165">
    <property type="entry name" value="HSI-I_assembly_Hcp1"/>
</dbReference>
<dbReference type="EMBL" id="BSST01000001">
    <property type="protein sequence ID" value="GLX77113.1"/>
    <property type="molecule type" value="Genomic_DNA"/>
</dbReference>
<name>A0ABQ6GMA0_9GAMM</name>
<reference evidence="1 2" key="1">
    <citation type="submission" date="2023-03" db="EMBL/GenBank/DDBJ databases">
        <title>Draft genome sequence of Thalassotalea insulae KCTC 62186T.</title>
        <authorList>
            <person name="Sawabe T."/>
        </authorList>
    </citation>
    <scope>NUCLEOTIDE SEQUENCE [LARGE SCALE GENOMIC DNA]</scope>
    <source>
        <strain evidence="1 2">KCTC 62186</strain>
    </source>
</reference>
<dbReference type="InterPro" id="IPR008514">
    <property type="entry name" value="T6SS_Hcp"/>
</dbReference>
<comment type="caution">
    <text evidence="1">The sequence shown here is derived from an EMBL/GenBank/DDBJ whole genome shotgun (WGS) entry which is preliminary data.</text>
</comment>
<gene>
    <name evidence="1" type="primary">hcp1</name>
    <name evidence="1" type="ORF">tinsulaeT_04530</name>
</gene>
<evidence type="ECO:0000313" key="1">
    <source>
        <dbReference type="EMBL" id="GLX77113.1"/>
    </source>
</evidence>
<accession>A0ABQ6GMA0</accession>
<dbReference type="Pfam" id="PF05638">
    <property type="entry name" value="T6SS_HCP"/>
    <property type="match status" value="1"/>
</dbReference>
<protein>
    <submittedName>
        <fullName evidence="1">Protein hcp1</fullName>
    </submittedName>
</protein>
<dbReference type="SUPFAM" id="SSF141452">
    <property type="entry name" value="Hcp1-like"/>
    <property type="match status" value="1"/>
</dbReference>
<dbReference type="RefSeq" id="WP_284242946.1">
    <property type="nucleotide sequence ID" value="NZ_BSST01000001.1"/>
</dbReference>
<dbReference type="Gene3D" id="2.30.110.20">
    <property type="entry name" value="Hcp1-like"/>
    <property type="match status" value="1"/>
</dbReference>
<dbReference type="PANTHER" id="PTHR36152:SF5">
    <property type="entry name" value="PROTEIN HCP1"/>
    <property type="match status" value="1"/>
</dbReference>